<protein>
    <recommendedName>
        <fullName evidence="3">F-box domain-containing protein</fullName>
    </recommendedName>
</protein>
<accession>A0ABR2ZNR0</accession>
<reference evidence="1 2" key="1">
    <citation type="submission" date="2024-05" db="EMBL/GenBank/DDBJ databases">
        <title>A draft genome resource for the thread blight pathogen Marasmius tenuissimus strain MS-2.</title>
        <authorList>
            <person name="Yulfo-Soto G.E."/>
            <person name="Baruah I.K."/>
            <person name="Amoako-Attah I."/>
            <person name="Bukari Y."/>
            <person name="Meinhardt L.W."/>
            <person name="Bailey B.A."/>
            <person name="Cohen S.P."/>
        </authorList>
    </citation>
    <scope>NUCLEOTIDE SEQUENCE [LARGE SCALE GENOMIC DNA]</scope>
    <source>
        <strain evidence="1 2">MS-2</strain>
    </source>
</reference>
<comment type="caution">
    <text evidence="1">The sequence shown here is derived from an EMBL/GenBank/DDBJ whole genome shotgun (WGS) entry which is preliminary data.</text>
</comment>
<keyword evidence="2" id="KW-1185">Reference proteome</keyword>
<organism evidence="1 2">
    <name type="scientific">Marasmius tenuissimus</name>
    <dbReference type="NCBI Taxonomy" id="585030"/>
    <lineage>
        <taxon>Eukaryota</taxon>
        <taxon>Fungi</taxon>
        <taxon>Dikarya</taxon>
        <taxon>Basidiomycota</taxon>
        <taxon>Agaricomycotina</taxon>
        <taxon>Agaricomycetes</taxon>
        <taxon>Agaricomycetidae</taxon>
        <taxon>Agaricales</taxon>
        <taxon>Marasmiineae</taxon>
        <taxon>Marasmiaceae</taxon>
        <taxon>Marasmius</taxon>
    </lineage>
</organism>
<dbReference type="InterPro" id="IPR032675">
    <property type="entry name" value="LRR_dom_sf"/>
</dbReference>
<evidence type="ECO:0000313" key="1">
    <source>
        <dbReference type="EMBL" id="KAL0062373.1"/>
    </source>
</evidence>
<evidence type="ECO:0008006" key="3">
    <source>
        <dbReference type="Google" id="ProtNLM"/>
    </source>
</evidence>
<gene>
    <name evidence="1" type="ORF">AAF712_010719</name>
</gene>
<dbReference type="Gene3D" id="1.20.1280.50">
    <property type="match status" value="1"/>
</dbReference>
<dbReference type="Proteomes" id="UP001437256">
    <property type="component" value="Unassembled WGS sequence"/>
</dbReference>
<proteinExistence type="predicted"/>
<name>A0ABR2ZNR0_9AGAR</name>
<evidence type="ECO:0000313" key="2">
    <source>
        <dbReference type="Proteomes" id="UP001437256"/>
    </source>
</evidence>
<sequence length="565" mass="63932">MASSKPTCPNCYYDLQASQSRIRGPSDRIYDQFSDKNVYPSLKEEMVIKSGLSEANAQMALIAEKITGMQERLGLLVKEKMRIREIIGRYRTMLRPIHQLSPEILARIFSFSVDAPTVNLTEGFRVQPPSSLDPSKHPWALSQVCRSWCRLVLNMANLWSFVSFAFPYNEHSAALRSQCYRLDLQLKRCASRPVEIIIPTPNPFPCSIERVISLLCSHSPRWRLLRIDLQDDTFASWMSSIRGQLQSLESLQIRFSSELIEKFDCFGSAPLLNSLVCSLDEERVPQHPRFWHPRKLSLPYSQIASFCWQSATGSSSVSARRLSILHCHSLIRLLRHLKYCRLELRRETITQYGEMQSTELFTSGQLKLPLEHLVELDIRGFDAWAGAEAILLHFELTQPSLERLSIFSSGPDRTALSKLLSHPQRLTHLSISHLEMAADEFSAVLLSLESLRNLSFGARNGISDNDLLIFSSITPETNNFTIVPHLKNLSLLHIPNQTSIYSDNTLLNVLESRRRAPVEGTGASSYSQLLSITLDKGLASDWAIERVEQLRTGGLRVGLRGGPAR</sequence>
<dbReference type="Gene3D" id="3.80.10.10">
    <property type="entry name" value="Ribonuclease Inhibitor"/>
    <property type="match status" value="1"/>
</dbReference>
<dbReference type="EMBL" id="JBBXMP010000106">
    <property type="protein sequence ID" value="KAL0062373.1"/>
    <property type="molecule type" value="Genomic_DNA"/>
</dbReference>